<protein>
    <submittedName>
        <fullName evidence="2">Uncharacterized protein</fullName>
    </submittedName>
</protein>
<dbReference type="RefSeq" id="WP_004702030.1">
    <property type="nucleotide sequence ID" value="NZ_CABHQG010000012.1"/>
</dbReference>
<feature type="region of interest" description="Disordered" evidence="1">
    <location>
        <begin position="30"/>
        <end position="79"/>
    </location>
</feature>
<dbReference type="STRING" id="1453495.AT01_408"/>
<dbReference type="AlphaFoldDB" id="A0A0T9T4V2"/>
<name>A0A0T9T4V2_YERAL</name>
<organism evidence="2 3">
    <name type="scientific">Yersinia aldovae</name>
    <dbReference type="NCBI Taxonomy" id="29483"/>
    <lineage>
        <taxon>Bacteria</taxon>
        <taxon>Pseudomonadati</taxon>
        <taxon>Pseudomonadota</taxon>
        <taxon>Gammaproteobacteria</taxon>
        <taxon>Enterobacterales</taxon>
        <taxon>Yersiniaceae</taxon>
        <taxon>Yersinia</taxon>
    </lineage>
</organism>
<feature type="compositionally biased region" description="Basic and acidic residues" evidence="1">
    <location>
        <begin position="137"/>
        <end position="155"/>
    </location>
</feature>
<sequence length="291" mass="31374">MKIFSRMLQSIKLNTVGVQGNATTRLGQALSQASNTMEKRPEASKSKGKAPQPTDKMKFEAAKRGLETSKPKGKAPQPTDKMKFEALEMKGSEAVNRKAPSITDLANLLRSVKPVDLANIKNALTPALVQFERSRINTGEEKPKSPVHTRSEALKPCRPAPKPPLNSQFKAVTRDVKADPVAANAKEPVTTGQKFSGQGRQIQRPSSPPPAPPVAASATAFVTTGQSKPSREPADLLPPTTADVYTNNVANSLAAALKEFKADKVKAREKWLGAASSQLITQPLKMHRTEQ</sequence>
<dbReference type="Proteomes" id="UP000041595">
    <property type="component" value="Unassembled WGS sequence"/>
</dbReference>
<feature type="region of interest" description="Disordered" evidence="1">
    <location>
        <begin position="137"/>
        <end position="166"/>
    </location>
</feature>
<evidence type="ECO:0000313" key="2">
    <source>
        <dbReference type="EMBL" id="CNK62091.1"/>
    </source>
</evidence>
<evidence type="ECO:0000313" key="3">
    <source>
        <dbReference type="Proteomes" id="UP000041595"/>
    </source>
</evidence>
<evidence type="ECO:0000256" key="1">
    <source>
        <dbReference type="SAM" id="MobiDB-lite"/>
    </source>
</evidence>
<feature type="region of interest" description="Disordered" evidence="1">
    <location>
        <begin position="180"/>
        <end position="242"/>
    </location>
</feature>
<feature type="compositionally biased region" description="Basic and acidic residues" evidence="1">
    <location>
        <begin position="55"/>
        <end position="70"/>
    </location>
</feature>
<gene>
    <name evidence="2" type="ORF">ERS137965_00586</name>
</gene>
<feature type="compositionally biased region" description="Low complexity" evidence="1">
    <location>
        <begin position="214"/>
        <end position="224"/>
    </location>
</feature>
<dbReference type="EMBL" id="CQEJ01000003">
    <property type="protein sequence ID" value="CNK62091.1"/>
    <property type="molecule type" value="Genomic_DNA"/>
</dbReference>
<accession>A0A0T9T4V2</accession>
<feature type="compositionally biased region" description="Polar residues" evidence="1">
    <location>
        <begin position="190"/>
        <end position="204"/>
    </location>
</feature>
<reference evidence="2 3" key="1">
    <citation type="submission" date="2015-03" db="EMBL/GenBank/DDBJ databases">
        <authorList>
            <person name="Murphy D."/>
        </authorList>
    </citation>
    <scope>NUCLEOTIDE SEQUENCE [LARGE SCALE GENOMIC DNA]</scope>
    <source>
        <strain evidence="2 3">IP06005</strain>
    </source>
</reference>
<proteinExistence type="predicted"/>